<keyword evidence="3" id="KW-1185">Reference proteome</keyword>
<dbReference type="InterPro" id="IPR003673">
    <property type="entry name" value="CoA-Trfase_fam_III"/>
</dbReference>
<dbReference type="Gene3D" id="3.40.50.10540">
    <property type="entry name" value="Crotonobetainyl-coa:carnitine coa-transferase, domain 1"/>
    <property type="match status" value="1"/>
</dbReference>
<proteinExistence type="predicted"/>
<dbReference type="EMBL" id="CP022437">
    <property type="protein sequence ID" value="ASN04290.1"/>
    <property type="molecule type" value="Genomic_DNA"/>
</dbReference>
<dbReference type="SUPFAM" id="SSF89796">
    <property type="entry name" value="CoA-transferase family III (CaiB/BaiF)"/>
    <property type="match status" value="1"/>
</dbReference>
<dbReference type="Pfam" id="PF02515">
    <property type="entry name" value="CoA_transf_3"/>
    <property type="match status" value="1"/>
</dbReference>
<dbReference type="Gene3D" id="3.30.1540.10">
    <property type="entry name" value="formyl-coa transferase, domain 3"/>
    <property type="match status" value="1"/>
</dbReference>
<evidence type="ECO:0000313" key="2">
    <source>
        <dbReference type="EMBL" id="ASN04290.1"/>
    </source>
</evidence>
<sequence length="406" mass="45130">MKNKPLDGIKILDLSWVFSAPFSTLLLQDLGAEVVKVERPVTGDRARSIPPFKDGMSGYFYMLNRGKKSISLNLKNEEGRRIFLKLTKHFDVIVENFAAGTMDKLGLSYEEIKKTNSKIIFASINGFGSSGPYADRLSIDGIAQAMGGLMSQTGMKDGTPLKTGPAIADTVAGVYMAVGVLSALLERNITGLGQKLEVSMMDSVFSLLEDTVIRASMTGNSLPIRGNTDPLGAPWDAFQTSDEKRVMVCSMDGDKFYEIYKHIGREDIAEEYKGNDRTSYEKRSRDLEELNLVFAKWAMTKTASELTTDCINLGVPVGEIKYINELLEDPHLKERNMVVDVNHPDLGEIKLPNIPIHFFNHEIGINPNESLNEPNLGEHNYNILQTLLGMDKKEINRLIQAGVLYQ</sequence>
<dbReference type="KEGG" id="vne:CFK40_04335"/>
<dbReference type="OrthoDB" id="9797653at2"/>
<keyword evidence="1 2" id="KW-0808">Transferase</keyword>
<dbReference type="InterPro" id="IPR023606">
    <property type="entry name" value="CoA-Trfase_III_dom_1_sf"/>
</dbReference>
<dbReference type="Proteomes" id="UP000204391">
    <property type="component" value="Chromosome"/>
</dbReference>
<dbReference type="InterPro" id="IPR050483">
    <property type="entry name" value="CoA-transferase_III_domain"/>
</dbReference>
<dbReference type="PANTHER" id="PTHR48207">
    <property type="entry name" value="SUCCINATE--HYDROXYMETHYLGLUTARATE COA-TRANSFERASE"/>
    <property type="match status" value="1"/>
</dbReference>
<evidence type="ECO:0000313" key="3">
    <source>
        <dbReference type="Proteomes" id="UP000204391"/>
    </source>
</evidence>
<dbReference type="PANTHER" id="PTHR48207:SF3">
    <property type="entry name" value="SUCCINATE--HYDROXYMETHYLGLUTARATE COA-TRANSFERASE"/>
    <property type="match status" value="1"/>
</dbReference>
<dbReference type="AlphaFoldDB" id="A0A221M9J5"/>
<dbReference type="RefSeq" id="WP_089530914.1">
    <property type="nucleotide sequence ID" value="NZ_CP022437.1"/>
</dbReference>
<reference evidence="2 3" key="1">
    <citation type="journal article" date="2003" name="Int. J. Syst. Evol. Microbiol.">
        <title>Virgibacillus carmonensis sp. nov., Virgibacillus necropolis sp. nov. and Virgibacillus picturae sp. nov., three novel species isolated from deteriorated mural paintings, transfer of the species of the genus salibacillus to Virgibacillus, as Virgibacillus marismortui comb. nov. and Virgibacillus salexigens comb. nov., and emended description of the genus Virgibacillus.</title>
        <authorList>
            <person name="Heyrman J."/>
            <person name="Logan N.A."/>
            <person name="Busse H.J."/>
            <person name="Balcaen A."/>
            <person name="Lebbe L."/>
            <person name="Rodriguez-Diaz M."/>
            <person name="Swings J."/>
            <person name="De Vos P."/>
        </authorList>
    </citation>
    <scope>NUCLEOTIDE SEQUENCE [LARGE SCALE GENOMIC DNA]</scope>
    <source>
        <strain evidence="2 3">LMG 19488</strain>
    </source>
</reference>
<evidence type="ECO:0000256" key="1">
    <source>
        <dbReference type="ARBA" id="ARBA00022679"/>
    </source>
</evidence>
<gene>
    <name evidence="2" type="ORF">CFK40_04335</name>
</gene>
<accession>A0A221M9J5</accession>
<organism evidence="2 3">
    <name type="scientific">Virgibacillus necropolis</name>
    <dbReference type="NCBI Taxonomy" id="163877"/>
    <lineage>
        <taxon>Bacteria</taxon>
        <taxon>Bacillati</taxon>
        <taxon>Bacillota</taxon>
        <taxon>Bacilli</taxon>
        <taxon>Bacillales</taxon>
        <taxon>Bacillaceae</taxon>
        <taxon>Virgibacillus</taxon>
    </lineage>
</organism>
<dbReference type="InterPro" id="IPR044855">
    <property type="entry name" value="CoA-Trfase_III_dom3_sf"/>
</dbReference>
<dbReference type="GO" id="GO:0008410">
    <property type="term" value="F:CoA-transferase activity"/>
    <property type="evidence" value="ECO:0007669"/>
    <property type="project" value="TreeGrafter"/>
</dbReference>
<name>A0A221M9J5_9BACI</name>
<protein>
    <submittedName>
        <fullName evidence="2">CoA transferase</fullName>
    </submittedName>
</protein>